<feature type="compositionally biased region" description="Basic residues" evidence="1">
    <location>
        <begin position="214"/>
        <end position="225"/>
    </location>
</feature>
<gene>
    <name evidence="2" type="ORF">VM57_19580</name>
</gene>
<comment type="caution">
    <text evidence="2">The sequence shown here is derived from an EMBL/GenBank/DDBJ whole genome shotgun (WGS) entry which is preliminary data.</text>
</comment>
<name>A0A0F5ZMB5_STEMA</name>
<organism evidence="2 3">
    <name type="scientific">Stenotrophomonas maltophilia</name>
    <name type="common">Pseudomonas maltophilia</name>
    <name type="synonym">Xanthomonas maltophilia</name>
    <dbReference type="NCBI Taxonomy" id="40324"/>
    <lineage>
        <taxon>Bacteria</taxon>
        <taxon>Pseudomonadati</taxon>
        <taxon>Pseudomonadota</taxon>
        <taxon>Gammaproteobacteria</taxon>
        <taxon>Lysobacterales</taxon>
        <taxon>Lysobacteraceae</taxon>
        <taxon>Stenotrophomonas</taxon>
        <taxon>Stenotrophomonas maltophilia group</taxon>
    </lineage>
</organism>
<dbReference type="AlphaFoldDB" id="A0A0F5ZMB5"/>
<evidence type="ECO:0000313" key="2">
    <source>
        <dbReference type="EMBL" id="KKD56799.1"/>
    </source>
</evidence>
<protein>
    <submittedName>
        <fullName evidence="2">Uncharacterized protein</fullName>
    </submittedName>
</protein>
<evidence type="ECO:0000256" key="1">
    <source>
        <dbReference type="SAM" id="MobiDB-lite"/>
    </source>
</evidence>
<evidence type="ECO:0000313" key="3">
    <source>
        <dbReference type="Proteomes" id="UP000243478"/>
    </source>
</evidence>
<accession>A0A0F5ZMB5</accession>
<proteinExistence type="predicted"/>
<reference evidence="2 3" key="1">
    <citation type="submission" date="2015-03" db="EMBL/GenBank/DDBJ databases">
        <title>Draft genome of Stenotrophomonas maltophila isolated from urine specimen.</title>
        <authorList>
            <person name="Murugan N."/>
            <person name="Malathi J."/>
            <person name="Umashankar V."/>
            <person name="Madhavan H."/>
        </authorList>
    </citation>
    <scope>NUCLEOTIDE SEQUENCE [LARGE SCALE GENOMIC DNA]</scope>
    <source>
        <strain evidence="2 3">JMNMN1</strain>
    </source>
</reference>
<dbReference type="EMBL" id="JZRZ01000030">
    <property type="protein sequence ID" value="KKD56799.1"/>
    <property type="molecule type" value="Genomic_DNA"/>
</dbReference>
<dbReference type="Proteomes" id="UP000243478">
    <property type="component" value="Unassembled WGS sequence"/>
</dbReference>
<sequence>MTAEGASLVCRVDSTRWPVSEACTAICAVSRSRISPIMMMSGSCRSRVRTPLAKSRSMLACTCIWLNSGAIISIGSSTVHTFTSGVASRFSVEYRVVVLPEPVGPVTSTMPCGRSTSAFQPAASCGLKPSWSMLLNAASGSKMRITHFSPKAVGMVDRRISTSRPPGERVLMRPSCGRRRSARSMRPSTLMRLTTAVITAGGTSNTLCSTPSMRKRMRPISRRGSRWMSEARCS</sequence>
<feature type="region of interest" description="Disordered" evidence="1">
    <location>
        <begin position="214"/>
        <end position="234"/>
    </location>
</feature>